<name>A0A519BP33_9DELT</name>
<evidence type="ECO:0000313" key="3">
    <source>
        <dbReference type="Proteomes" id="UP000319296"/>
    </source>
</evidence>
<gene>
    <name evidence="2" type="ORF">EVG15_02685</name>
</gene>
<sequence>MKKKSILIFIAIISFSLFTSSAYAKPLVLFGTNLKSASRTSLESAIQKAGLIPIRQGFNYWCDSYKVTGQLSGASRLDVCYTKNNRFANAQYIFSAFMNTELVKHVINIVSDKYGNPSSINGNYRLGDVTAFWYFGSNMEIKIFRGWPSSTVYLNLRNKINYQRFLYEYHKQKEARTAKKAKSESSAF</sequence>
<feature type="signal peptide" evidence="1">
    <location>
        <begin position="1"/>
        <end position="24"/>
    </location>
</feature>
<evidence type="ECO:0000256" key="1">
    <source>
        <dbReference type="SAM" id="SignalP"/>
    </source>
</evidence>
<proteinExistence type="predicted"/>
<protein>
    <submittedName>
        <fullName evidence="2">Uncharacterized protein</fullName>
    </submittedName>
</protein>
<dbReference type="AlphaFoldDB" id="A0A519BP33"/>
<evidence type="ECO:0000313" key="2">
    <source>
        <dbReference type="EMBL" id="RZD19027.1"/>
    </source>
</evidence>
<organism evidence="2 3">
    <name type="scientific">Candidatus Acididesulfobacter diazotrophicus</name>
    <dbReference type="NCBI Taxonomy" id="2597226"/>
    <lineage>
        <taxon>Bacteria</taxon>
        <taxon>Deltaproteobacteria</taxon>
        <taxon>Candidatus Acidulodesulfobacterales</taxon>
        <taxon>Candidatus Acididesulfobacter</taxon>
    </lineage>
</organism>
<dbReference type="EMBL" id="SGBB01000003">
    <property type="protein sequence ID" value="RZD19027.1"/>
    <property type="molecule type" value="Genomic_DNA"/>
</dbReference>
<comment type="caution">
    <text evidence="2">The sequence shown here is derived from an EMBL/GenBank/DDBJ whole genome shotgun (WGS) entry which is preliminary data.</text>
</comment>
<accession>A0A519BP33</accession>
<reference evidence="2 3" key="1">
    <citation type="journal article" date="2019" name="ISME J.">
        <title>Insights into ecological role of a new deltaproteobacterial order Candidatus Acidulodesulfobacterales by metagenomics and metatranscriptomics.</title>
        <authorList>
            <person name="Tan S."/>
            <person name="Liu J."/>
            <person name="Fang Y."/>
            <person name="Hedlund B.P."/>
            <person name="Lian Z.H."/>
            <person name="Huang L.Y."/>
            <person name="Li J.T."/>
            <person name="Huang L.N."/>
            <person name="Li W.J."/>
            <person name="Jiang H.C."/>
            <person name="Dong H.L."/>
            <person name="Shu W.S."/>
        </authorList>
    </citation>
    <scope>NUCLEOTIDE SEQUENCE [LARGE SCALE GENOMIC DNA]</scope>
    <source>
        <strain evidence="2">AP1</strain>
    </source>
</reference>
<keyword evidence="1" id="KW-0732">Signal</keyword>
<dbReference type="Proteomes" id="UP000319296">
    <property type="component" value="Unassembled WGS sequence"/>
</dbReference>
<feature type="chain" id="PRO_5021754948" evidence="1">
    <location>
        <begin position="25"/>
        <end position="188"/>
    </location>
</feature>